<evidence type="ECO:0000313" key="16">
    <source>
        <dbReference type="Proteomes" id="UP000095141"/>
    </source>
</evidence>
<evidence type="ECO:0000313" key="9">
    <source>
        <dbReference type="EMBL" id="MRH80628.1"/>
    </source>
</evidence>
<evidence type="ECO:0000313" key="21">
    <source>
        <dbReference type="Proteomes" id="UP000452188"/>
    </source>
</evidence>
<dbReference type="GO" id="GO:0005737">
    <property type="term" value="C:cytoplasm"/>
    <property type="evidence" value="ECO:0007669"/>
    <property type="project" value="UniProtKB-SubCell"/>
</dbReference>
<evidence type="ECO:0000313" key="8">
    <source>
        <dbReference type="EMBL" id="MRG88552.1"/>
    </source>
</evidence>
<dbReference type="EMBL" id="QGHT01000013">
    <property type="protein sequence ID" value="PWT42209.1"/>
    <property type="molecule type" value="Genomic_DNA"/>
</dbReference>
<dbReference type="Proteomes" id="UP000245735">
    <property type="component" value="Unassembled WGS sequence"/>
</dbReference>
<dbReference type="InterPro" id="IPR038277">
    <property type="entry name" value="UreF_sf"/>
</dbReference>
<evidence type="ECO:0000313" key="13">
    <source>
        <dbReference type="EMBL" id="QDR71903.1"/>
    </source>
</evidence>
<evidence type="ECO:0000313" key="19">
    <source>
        <dbReference type="Proteomes" id="UP000316394"/>
    </source>
</evidence>
<evidence type="ECO:0000256" key="1">
    <source>
        <dbReference type="ARBA" id="ARBA00022988"/>
    </source>
</evidence>
<evidence type="ECO:0000313" key="12">
    <source>
        <dbReference type="EMBL" id="PWT42209.1"/>
    </source>
</evidence>
<dbReference type="InterPro" id="IPR002639">
    <property type="entry name" value="UreF"/>
</dbReference>
<evidence type="ECO:0000313" key="7">
    <source>
        <dbReference type="EMBL" id="MRG75713.1"/>
    </source>
</evidence>
<name>A0A073JN33_LIMRT</name>
<reference evidence="4 15" key="1">
    <citation type="submission" date="2014-06" db="EMBL/GenBank/DDBJ databases">
        <title>Genetic determinant of reutericyclin biosynthesis of Lactobacillus reuteri.</title>
        <authorList>
            <person name="Lin X."/>
            <person name="Duar R."/>
            <person name="Walter J."/>
            <person name="Gaenzle M."/>
        </authorList>
    </citation>
    <scope>NUCLEOTIDE SEQUENCE [LARGE SCALE GENOMIC DNA]</scope>
    <source>
        <strain evidence="4 15">LTH2584</strain>
    </source>
</reference>
<evidence type="ECO:0000256" key="3">
    <source>
        <dbReference type="HAMAP-Rule" id="MF_01385"/>
    </source>
</evidence>
<proteinExistence type="inferred from homology"/>
<dbReference type="EMBL" id="MCNS01000004">
    <property type="protein sequence ID" value="OCX49242.1"/>
    <property type="molecule type" value="Genomic_DNA"/>
</dbReference>
<evidence type="ECO:0000313" key="18">
    <source>
        <dbReference type="Proteomes" id="UP000245980"/>
    </source>
</evidence>
<dbReference type="Proteomes" id="UP000452188">
    <property type="component" value="Unassembled WGS sequence"/>
</dbReference>
<gene>
    <name evidence="3" type="primary">ureF</name>
    <name evidence="10" type="ORF">BFD03_03205</name>
    <name evidence="12" type="ORF">DKZ22_04545</name>
    <name evidence="11" type="ORF">DKZ35_08355</name>
    <name evidence="14" type="ORF">E5F87_05385</name>
    <name evidence="13" type="ORF">FOD75_01685</name>
    <name evidence="8" type="ORF">GIX76_00780</name>
    <name evidence="9" type="ORF">GIX77_07625</name>
    <name evidence="7" type="ORF">GIX79_08125</name>
    <name evidence="6" type="ORF">GIX83_01770</name>
    <name evidence="4" type="ORF">LR3_01425</name>
    <name evidence="5" type="ORF">NX099_08125</name>
</gene>
<reference evidence="20 21" key="8">
    <citation type="submission" date="2019-11" db="EMBL/GenBank/DDBJ databases">
        <title>Draft genome sequence of 12 host-associated Lactobacillus reuteri rodent strains.</title>
        <authorList>
            <person name="Zhang S."/>
            <person name="Ozcam M."/>
            <person name="Van Pijkeren J.P."/>
        </authorList>
    </citation>
    <scope>NUCLEOTIDE SEQUENCE [LARGE SCALE GENOMIC DNA]</scope>
    <source>
        <strain evidence="7 21">6799jm-1</strain>
        <strain evidence="9 23">CR</strain>
        <strain evidence="8 22">N4I</strain>
        <strain evidence="6 20">Rat19</strain>
    </source>
</reference>
<evidence type="ECO:0000313" key="10">
    <source>
        <dbReference type="EMBL" id="OCX49242.1"/>
    </source>
</evidence>
<dbReference type="Pfam" id="PF01730">
    <property type="entry name" value="UreF"/>
    <property type="match status" value="1"/>
</dbReference>
<comment type="subcellular location">
    <subcellularLocation>
        <location evidence="3">Cytoplasm</location>
    </subcellularLocation>
</comment>
<evidence type="ECO:0000313" key="4">
    <source>
        <dbReference type="EMBL" id="KEK14513.1"/>
    </source>
</evidence>
<dbReference type="PANTHER" id="PTHR33620">
    <property type="entry name" value="UREASE ACCESSORY PROTEIN F"/>
    <property type="match status" value="1"/>
</dbReference>
<reference evidence="14" key="5">
    <citation type="journal article" date="2019" name="Cell Metab.">
        <title>Nutrient sensing in CD11c cells alters the gut microbiome to regulate food intake and body mass.</title>
        <authorList>
            <person name="Chagwedera N.D."/>
            <person name="Ang Q.Y."/>
            <person name="Bisanz J.E."/>
            <person name="Leong Y.A."/>
            <person name="Ganeshan K."/>
            <person name="Cai J."/>
            <person name="Patterson A.D."/>
            <person name="Turnbaugh P.J."/>
            <person name="Chawla A."/>
        </authorList>
    </citation>
    <scope>NUCLEOTIDE SEQUENCE</scope>
    <source>
        <strain evidence="14">I8-5</strain>
    </source>
</reference>
<dbReference type="RefSeq" id="WP_003664736.1">
    <property type="nucleotide sequence ID" value="NZ_CAJSZG010000019.1"/>
</dbReference>
<dbReference type="EMBL" id="WJNE01000004">
    <property type="protein sequence ID" value="MRG68599.1"/>
    <property type="molecule type" value="Genomic_DNA"/>
</dbReference>
<dbReference type="AlphaFoldDB" id="A0A073JN33"/>
<dbReference type="Proteomes" id="UP000316394">
    <property type="component" value="Chromosome"/>
</dbReference>
<dbReference type="Proteomes" id="UP000245980">
    <property type="component" value="Unassembled WGS sequence"/>
</dbReference>
<evidence type="ECO:0000313" key="20">
    <source>
        <dbReference type="Proteomes" id="UP000430985"/>
    </source>
</evidence>
<dbReference type="PATRIC" id="fig|1598.90.peg.1624"/>
<keyword evidence="3" id="KW-0963">Cytoplasm</keyword>
<dbReference type="HAMAP" id="MF_01385">
    <property type="entry name" value="UreF"/>
    <property type="match status" value="1"/>
</dbReference>
<evidence type="ECO:0000313" key="6">
    <source>
        <dbReference type="EMBL" id="MRG68599.1"/>
    </source>
</evidence>
<dbReference type="EMBL" id="JOSX01000020">
    <property type="protein sequence ID" value="KEK14513.1"/>
    <property type="molecule type" value="Genomic_DNA"/>
</dbReference>
<dbReference type="EMBL" id="SRKR01000008">
    <property type="protein sequence ID" value="TGB11092.1"/>
    <property type="molecule type" value="Genomic_DNA"/>
</dbReference>
<dbReference type="Proteomes" id="UP000470878">
    <property type="component" value="Unassembled WGS sequence"/>
</dbReference>
<dbReference type="Proteomes" id="UP000027731">
    <property type="component" value="Unassembled WGS sequence"/>
</dbReference>
<dbReference type="Gene3D" id="1.10.4190.10">
    <property type="entry name" value="Urease accessory protein UreF"/>
    <property type="match status" value="1"/>
</dbReference>
<comment type="function">
    <text evidence="3">Required for maturation of urease via the functional incorporation of the urease nickel metallocenter.</text>
</comment>
<organism evidence="4 15">
    <name type="scientific">Limosilactobacillus reuteri</name>
    <name type="common">Lactobacillus reuteri</name>
    <dbReference type="NCBI Taxonomy" id="1598"/>
    <lineage>
        <taxon>Bacteria</taxon>
        <taxon>Bacillati</taxon>
        <taxon>Bacillota</taxon>
        <taxon>Bacilli</taxon>
        <taxon>Lactobacillales</taxon>
        <taxon>Lactobacillaceae</taxon>
        <taxon>Limosilactobacillus</taxon>
    </lineage>
</organism>
<evidence type="ECO:0000313" key="15">
    <source>
        <dbReference type="Proteomes" id="UP000027731"/>
    </source>
</evidence>
<dbReference type="EMBL" id="JAOTNP010000051">
    <property type="protein sequence ID" value="MDV8947357.1"/>
    <property type="molecule type" value="Genomic_DNA"/>
</dbReference>
<keyword evidence="1 3" id="KW-0996">Nickel insertion</keyword>
<comment type="subunit">
    <text evidence="3">UreD, UreF and UreG form a complex that acts as a GTP-hydrolysis-dependent molecular chaperone, activating the urease apoprotein by helping to assemble the nickel containing metallocenter of UreC. The UreE protein probably delivers the nickel.</text>
</comment>
<dbReference type="PIRSF" id="PIRSF009467">
    <property type="entry name" value="Ureas_acces_UreF"/>
    <property type="match status" value="1"/>
</dbReference>
<accession>A0A073JN33</accession>
<dbReference type="GeneID" id="77191584"/>
<dbReference type="Proteomes" id="UP000460207">
    <property type="component" value="Unassembled WGS sequence"/>
</dbReference>
<reference evidence="14" key="6">
    <citation type="submission" date="2019-04" db="EMBL/GenBank/DDBJ databases">
        <authorList>
            <person name="Bisanz J.E."/>
            <person name="Chagwedera N.D."/>
            <person name="Chawla A."/>
            <person name="Turnbaugh P.J."/>
        </authorList>
    </citation>
    <scope>NUCLEOTIDE SEQUENCE</scope>
    <source>
        <strain evidence="14">I8-5</strain>
    </source>
</reference>
<evidence type="ECO:0000313" key="17">
    <source>
        <dbReference type="Proteomes" id="UP000245735"/>
    </source>
</evidence>
<reference evidence="10 16" key="2">
    <citation type="submission" date="2016-08" db="EMBL/GenBank/DDBJ databases">
        <title>Probiotic bacterium isolated from chicken gut.</title>
        <authorList>
            <person name="Levy J.L."/>
            <person name="Hassan H.M."/>
            <person name="Mendoza M.A."/>
        </authorList>
    </citation>
    <scope>NUCLEOTIDE SEQUENCE [LARGE SCALE GENOMIC DNA]</scope>
    <source>
        <strain evidence="10 16">P43</strain>
    </source>
</reference>
<dbReference type="Proteomes" id="UP000430985">
    <property type="component" value="Unassembled WGS sequence"/>
</dbReference>
<comment type="similarity">
    <text evidence="3">Belongs to the UreF family.</text>
</comment>
<reference evidence="5 24" key="9">
    <citation type="journal article" date="2022" name="Front. Cell. Infect. Microbiol.">
        <title>The probiotic and immunomodulation effects of Limosilactobacillus reuteri RGW1 isolated from calf feces.</title>
        <authorList>
            <person name="Huang K."/>
            <person name="Shi W."/>
            <person name="Yang B."/>
            <person name="Wang J."/>
        </authorList>
    </citation>
    <scope>NUCLEOTIDE SEQUENCE [LARGE SCALE GENOMIC DNA]</scope>
    <source>
        <strain evidence="5 24">RGW1</strain>
    </source>
</reference>
<evidence type="ECO:0000313" key="23">
    <source>
        <dbReference type="Proteomes" id="UP000470878"/>
    </source>
</evidence>
<dbReference type="PANTHER" id="PTHR33620:SF1">
    <property type="entry name" value="UREASE ACCESSORY PROTEIN F"/>
    <property type="match status" value="1"/>
</dbReference>
<keyword evidence="2 3" id="KW-0143">Chaperone</keyword>
<protein>
    <recommendedName>
        <fullName evidence="3">Urease accessory protein UreF</fullName>
    </recommendedName>
</protein>
<dbReference type="EMBL" id="CP041676">
    <property type="protein sequence ID" value="QDR71903.1"/>
    <property type="molecule type" value="Genomic_DNA"/>
</dbReference>
<dbReference type="Proteomes" id="UP000095141">
    <property type="component" value="Unassembled WGS sequence"/>
</dbReference>
<reference evidence="17 18" key="3">
    <citation type="journal article" date="2018" name="Front. Microbiol.">
        <title>Comparative Genomics of the Herbivore Gut Symbiont Lactobacillus reuteri Reveals Genetic Diversity and Lifestyle Adaptation.</title>
        <authorList>
            <person name="Zhao J."/>
        </authorList>
    </citation>
    <scope>NUCLEOTIDE SEQUENCE [LARGE SCALE GENOMIC DNA]</scope>
    <source>
        <strain evidence="12 18">LR10</strain>
        <strain evidence="17">LR9</strain>
    </source>
</reference>
<evidence type="ECO:0000313" key="11">
    <source>
        <dbReference type="EMBL" id="PWT36814.1"/>
    </source>
</evidence>
<dbReference type="GO" id="GO:0016151">
    <property type="term" value="F:nickel cation binding"/>
    <property type="evidence" value="ECO:0007669"/>
    <property type="project" value="UniProtKB-UniRule"/>
</dbReference>
<dbReference type="EMBL" id="WJMX01000011">
    <property type="protein sequence ID" value="MRH80628.1"/>
    <property type="molecule type" value="Genomic_DNA"/>
</dbReference>
<evidence type="ECO:0000313" key="22">
    <source>
        <dbReference type="Proteomes" id="UP000460207"/>
    </source>
</evidence>
<dbReference type="Proteomes" id="UP001286376">
    <property type="component" value="Unassembled WGS sequence"/>
</dbReference>
<evidence type="ECO:0000313" key="24">
    <source>
        <dbReference type="Proteomes" id="UP001286376"/>
    </source>
</evidence>
<dbReference type="Proteomes" id="UP000297521">
    <property type="component" value="Unassembled WGS sequence"/>
</dbReference>
<dbReference type="EMBL" id="WJND01000001">
    <property type="protein sequence ID" value="MRG88552.1"/>
    <property type="molecule type" value="Genomic_DNA"/>
</dbReference>
<reference evidence="11" key="4">
    <citation type="submission" date="2018-05" db="EMBL/GenBank/DDBJ databases">
        <authorList>
            <person name="Peng X.Y."/>
            <person name="Xu Y.F."/>
            <person name="Luo D."/>
            <person name="Yu J."/>
            <person name="Gu J.Y."/>
        </authorList>
    </citation>
    <scope>NUCLEOTIDE SEQUENCE</scope>
    <source>
        <strain evidence="12">LR10</strain>
        <strain evidence="11">LR9</strain>
    </source>
</reference>
<evidence type="ECO:0000256" key="2">
    <source>
        <dbReference type="ARBA" id="ARBA00023186"/>
    </source>
</evidence>
<dbReference type="EMBL" id="WJMV01000031">
    <property type="protein sequence ID" value="MRG75713.1"/>
    <property type="molecule type" value="Genomic_DNA"/>
</dbReference>
<evidence type="ECO:0000313" key="14">
    <source>
        <dbReference type="EMBL" id="TGB11092.1"/>
    </source>
</evidence>
<sequence length="236" mass="27096">MENELTKKLNYLEVFQICDSTFPIGTFNHSFGMENYLRTNVIKKAPEFRIWLENYYRSQFRFGEGLLVKLCYEAIDKHDFDKLIEYDDQITKSTLATETRNGTKLIAHQMIILIDKIYGDKVPHLKEYAKAIEDGKAYGNPAIVFSMFAHYKGVPLMDAFLMYGYSVASTLVLNAVRAIPLGQREGQVILNDLIKLLKPLYKRVMKLDASYIGANAPGLEMAQINHETQESRLFMS</sequence>
<reference evidence="13 19" key="7">
    <citation type="submission" date="2019-07" db="EMBL/GenBank/DDBJ databases">
        <title>Gastrointestinal microbiota of Peromyscus leucopus, the white-footed mouse.</title>
        <authorList>
            <person name="Milovic A."/>
            <person name="Bassam K."/>
            <person name="Barbour A.G."/>
        </authorList>
    </citation>
    <scope>NUCLEOTIDE SEQUENCE [LARGE SCALE GENOMIC DNA]</scope>
    <source>
        <strain evidence="13 19">LL7</strain>
    </source>
</reference>
<evidence type="ECO:0000313" key="5">
    <source>
        <dbReference type="EMBL" id="MDV8947357.1"/>
    </source>
</evidence>
<dbReference type="EMBL" id="QGHV01000054">
    <property type="protein sequence ID" value="PWT36814.1"/>
    <property type="molecule type" value="Genomic_DNA"/>
</dbReference>
<reference evidence="5" key="10">
    <citation type="submission" date="2022-08" db="EMBL/GenBank/DDBJ databases">
        <authorList>
            <person name="Huang K."/>
        </authorList>
    </citation>
    <scope>NUCLEOTIDE SEQUENCE</scope>
    <source>
        <strain evidence="5">RGW1</strain>
    </source>
</reference>